<name>A0A7V5HNF0_UNCW3</name>
<dbReference type="AlphaFoldDB" id="A0A7V5HNF0"/>
<dbReference type="EMBL" id="DRTX01000119">
    <property type="protein sequence ID" value="HHF53170.1"/>
    <property type="molecule type" value="Genomic_DNA"/>
</dbReference>
<sequence>MLFLLMTLILTVPQVRFYYDLENQIEIKGKIIEVGEEKGPRSGIPLVFLMVDADTDTFKIILGPPWYIEELPRRGEIVEVRGSLNKNEGERIIVAGFVKFRSSSRDIYLRDKEGFPLWRCTDRMRRRRGR</sequence>
<dbReference type="Proteomes" id="UP000886050">
    <property type="component" value="Unassembled WGS sequence"/>
</dbReference>
<accession>A0A7V5HNF0</accession>
<dbReference type="Pfam" id="PF26390">
    <property type="entry name" value="MamS_MamX"/>
    <property type="match status" value="1"/>
</dbReference>
<evidence type="ECO:0000259" key="1">
    <source>
        <dbReference type="Pfam" id="PF26390"/>
    </source>
</evidence>
<proteinExistence type="predicted"/>
<dbReference type="InterPro" id="IPR058837">
    <property type="entry name" value="MamS_MamX_dom"/>
</dbReference>
<comment type="caution">
    <text evidence="2">The sequence shown here is derived from an EMBL/GenBank/DDBJ whole genome shotgun (WGS) entry which is preliminary data.</text>
</comment>
<protein>
    <recommendedName>
        <fullName evidence="1">Magnetosome protein MamS/MamX domain-containing protein</fullName>
    </recommendedName>
</protein>
<organism evidence="2">
    <name type="scientific">candidate division WOR-3 bacterium</name>
    <dbReference type="NCBI Taxonomy" id="2052148"/>
    <lineage>
        <taxon>Bacteria</taxon>
        <taxon>Bacteria division WOR-3</taxon>
    </lineage>
</organism>
<evidence type="ECO:0000313" key="2">
    <source>
        <dbReference type="EMBL" id="HHF53170.1"/>
    </source>
</evidence>
<reference evidence="2" key="1">
    <citation type="journal article" date="2020" name="mSystems">
        <title>Genome- and Community-Level Interaction Insights into Carbon Utilization and Element Cycling Functions of Hydrothermarchaeota in Hydrothermal Sediment.</title>
        <authorList>
            <person name="Zhou Z."/>
            <person name="Liu Y."/>
            <person name="Xu W."/>
            <person name="Pan J."/>
            <person name="Luo Z.H."/>
            <person name="Li M."/>
        </authorList>
    </citation>
    <scope>NUCLEOTIDE SEQUENCE [LARGE SCALE GENOMIC DNA]</scope>
    <source>
        <strain evidence="2">HyVt-96</strain>
    </source>
</reference>
<feature type="domain" description="Magnetosome protein MamS/MamX" evidence="1">
    <location>
        <begin position="26"/>
        <end position="99"/>
    </location>
</feature>
<gene>
    <name evidence="2" type="ORF">ENL43_02260</name>
</gene>